<comment type="subcellular location">
    <subcellularLocation>
        <location evidence="1">Cytoplasm</location>
    </subcellularLocation>
</comment>
<comment type="function">
    <text evidence="12">Catalyzes the NADPH-dependent reduction of ketopantoate into pantoic acid.</text>
</comment>
<comment type="caution">
    <text evidence="15">The sequence shown here is derived from an EMBL/GenBank/DDBJ whole genome shotgun (WGS) entry which is preliminary data.</text>
</comment>
<evidence type="ECO:0000313" key="15">
    <source>
        <dbReference type="EMBL" id="CDL83278.1"/>
    </source>
</evidence>
<dbReference type="UniPathway" id="UPA00028">
    <property type="reaction ID" value="UER00004"/>
</dbReference>
<keyword evidence="8 12" id="KW-0521">NADP</keyword>
<evidence type="ECO:0000256" key="2">
    <source>
        <dbReference type="ARBA" id="ARBA00004994"/>
    </source>
</evidence>
<dbReference type="InterPro" id="IPR008927">
    <property type="entry name" value="6-PGluconate_DH-like_C_sf"/>
</dbReference>
<dbReference type="InterPro" id="IPR036291">
    <property type="entry name" value="NAD(P)-bd_dom_sf"/>
</dbReference>
<dbReference type="InterPro" id="IPR013328">
    <property type="entry name" value="6PGD_dom2"/>
</dbReference>
<proteinExistence type="inferred from homology"/>
<reference evidence="15" key="1">
    <citation type="submission" date="2013-11" db="EMBL/GenBank/DDBJ databases">
        <title>Draft genome sequence and annotation of the entomopathogenic bacteria, Xenorhabdus cabanillasi strain JM26 and Xenorhabdus szentirmai strain DSM 16338.</title>
        <authorList>
            <person name="Gualtieri M."/>
            <person name="Ogier J.C."/>
            <person name="Pages S."/>
            <person name="Givaudan A."/>
            <person name="Gaudriault S."/>
        </authorList>
    </citation>
    <scope>NUCLEOTIDE SEQUENCE [LARGE SCALE GENOMIC DNA]</scope>
    <source>
        <strain evidence="15">DSM 16338</strain>
    </source>
</reference>
<dbReference type="GO" id="GO:0015940">
    <property type="term" value="P:pantothenate biosynthetic process"/>
    <property type="evidence" value="ECO:0007669"/>
    <property type="project" value="UniProtKB-UniPathway"/>
</dbReference>
<evidence type="ECO:0000256" key="1">
    <source>
        <dbReference type="ARBA" id="ARBA00004496"/>
    </source>
</evidence>
<keyword evidence="6" id="KW-0963">Cytoplasm</keyword>
<keyword evidence="7 12" id="KW-0566">Pantothenate biosynthesis</keyword>
<feature type="domain" description="Ketopantoate reductase C-terminal" evidence="14">
    <location>
        <begin position="204"/>
        <end position="322"/>
    </location>
</feature>
<dbReference type="GO" id="GO:0008677">
    <property type="term" value="F:2-dehydropantoate 2-reductase activity"/>
    <property type="evidence" value="ECO:0007669"/>
    <property type="project" value="UniProtKB-EC"/>
</dbReference>
<dbReference type="NCBIfam" id="TIGR00745">
    <property type="entry name" value="apbA_panE"/>
    <property type="match status" value="1"/>
</dbReference>
<dbReference type="InterPro" id="IPR013752">
    <property type="entry name" value="KPA_reductase"/>
</dbReference>
<dbReference type="Pfam" id="PF08546">
    <property type="entry name" value="ApbA_C"/>
    <property type="match status" value="1"/>
</dbReference>
<keyword evidence="9 12" id="KW-0560">Oxidoreductase</keyword>
<comment type="pathway">
    <text evidence="2 12">Cofactor biosynthesis; (R)-pantothenate biosynthesis; (R)-pantoate from 3-methyl-2-oxobutanoate: step 2/2.</text>
</comment>
<dbReference type="Gene3D" id="3.40.50.720">
    <property type="entry name" value="NAD(P)-binding Rossmann-like Domain"/>
    <property type="match status" value="1"/>
</dbReference>
<accession>W1IZL1</accession>
<evidence type="ECO:0000256" key="11">
    <source>
        <dbReference type="ARBA" id="ARBA00048793"/>
    </source>
</evidence>
<dbReference type="GO" id="GO:0050661">
    <property type="term" value="F:NADP binding"/>
    <property type="evidence" value="ECO:0007669"/>
    <property type="project" value="TreeGrafter"/>
</dbReference>
<dbReference type="EC" id="1.1.1.169" evidence="4 12"/>
<feature type="domain" description="Ketopantoate reductase N-terminal" evidence="13">
    <location>
        <begin position="34"/>
        <end position="175"/>
    </location>
</feature>
<evidence type="ECO:0000256" key="8">
    <source>
        <dbReference type="ARBA" id="ARBA00022857"/>
    </source>
</evidence>
<dbReference type="AlphaFoldDB" id="W1IZL1"/>
<evidence type="ECO:0000256" key="6">
    <source>
        <dbReference type="ARBA" id="ARBA00022490"/>
    </source>
</evidence>
<dbReference type="GO" id="GO:0005737">
    <property type="term" value="C:cytoplasm"/>
    <property type="evidence" value="ECO:0007669"/>
    <property type="project" value="UniProtKB-SubCell"/>
</dbReference>
<dbReference type="FunFam" id="1.10.1040.10:FF:000014">
    <property type="entry name" value="2-dehydropantoate 2-reductase"/>
    <property type="match status" value="1"/>
</dbReference>
<dbReference type="SUPFAM" id="SSF48179">
    <property type="entry name" value="6-phosphogluconate dehydrogenase C-terminal domain-like"/>
    <property type="match status" value="1"/>
</dbReference>
<dbReference type="EMBL" id="CBXF010000088">
    <property type="protein sequence ID" value="CDL83278.1"/>
    <property type="molecule type" value="Genomic_DNA"/>
</dbReference>
<dbReference type="PANTHER" id="PTHR43765">
    <property type="entry name" value="2-DEHYDROPANTOATE 2-REDUCTASE-RELATED"/>
    <property type="match status" value="1"/>
</dbReference>
<evidence type="ECO:0000256" key="9">
    <source>
        <dbReference type="ARBA" id="ARBA00023002"/>
    </source>
</evidence>
<dbReference type="Proteomes" id="UP000019202">
    <property type="component" value="Unassembled WGS sequence"/>
</dbReference>
<dbReference type="NCBIfam" id="NF005087">
    <property type="entry name" value="PRK06522.1-1"/>
    <property type="match status" value="1"/>
</dbReference>
<evidence type="ECO:0000256" key="5">
    <source>
        <dbReference type="ARBA" id="ARBA00019465"/>
    </source>
</evidence>
<sequence>MNCENLSGFVTILRYKDKPRFTHESVLQGGDMKITVLGCGAIGKLWLAALFQQGHRIQGWLRVPQPSISVQIENLNGKETLFHQPILANDEKHLAESELLLVCLKAWQTSDAINELTPKMSPRCPILLIQNGMGARDEFLPLPNPLLLGVTTQGAYQQNDLVYHKAQGITHIGSLTPNADNLSGLADILHNALPDVAWHNEIYPVSWMKLAVNCVINPLTAIYDCKNGELKNHYQQIQQLCHEIHDVMKHEGIHTTKQALINYVMNVIEQSSENYSSMLQDIQAQRHTEIDYITGFLIRKARIHGLTISENTIVYQKIKRKEEEYECFSPHFSGPRQ</sequence>
<evidence type="ECO:0000256" key="4">
    <source>
        <dbReference type="ARBA" id="ARBA00013014"/>
    </source>
</evidence>
<evidence type="ECO:0000256" key="7">
    <source>
        <dbReference type="ARBA" id="ARBA00022655"/>
    </source>
</evidence>
<gene>
    <name evidence="15" type="primary">panE</name>
    <name evidence="15" type="ORF">XSR1_30132</name>
</gene>
<dbReference type="Gene3D" id="1.10.1040.10">
    <property type="entry name" value="N-(1-d-carboxylethyl)-l-norvaline Dehydrogenase, domain 2"/>
    <property type="match status" value="1"/>
</dbReference>
<comment type="catalytic activity">
    <reaction evidence="11 12">
        <text>(R)-pantoate + NADP(+) = 2-dehydropantoate + NADPH + H(+)</text>
        <dbReference type="Rhea" id="RHEA:16233"/>
        <dbReference type="ChEBI" id="CHEBI:11561"/>
        <dbReference type="ChEBI" id="CHEBI:15378"/>
        <dbReference type="ChEBI" id="CHEBI:15980"/>
        <dbReference type="ChEBI" id="CHEBI:57783"/>
        <dbReference type="ChEBI" id="CHEBI:58349"/>
        <dbReference type="EC" id="1.1.1.169"/>
    </reaction>
</comment>
<evidence type="ECO:0000256" key="3">
    <source>
        <dbReference type="ARBA" id="ARBA00007870"/>
    </source>
</evidence>
<evidence type="ECO:0000259" key="14">
    <source>
        <dbReference type="Pfam" id="PF08546"/>
    </source>
</evidence>
<evidence type="ECO:0000259" key="13">
    <source>
        <dbReference type="Pfam" id="PF02558"/>
    </source>
</evidence>
<evidence type="ECO:0000256" key="12">
    <source>
        <dbReference type="RuleBase" id="RU362068"/>
    </source>
</evidence>
<protein>
    <recommendedName>
        <fullName evidence="5 12">2-dehydropantoate 2-reductase</fullName>
        <ecNumber evidence="4 12">1.1.1.169</ecNumber>
    </recommendedName>
    <alternativeName>
        <fullName evidence="10 12">Ketopantoate reductase</fullName>
    </alternativeName>
</protein>
<dbReference type="PANTHER" id="PTHR43765:SF2">
    <property type="entry name" value="2-DEHYDROPANTOATE 2-REDUCTASE"/>
    <property type="match status" value="1"/>
</dbReference>
<evidence type="ECO:0000256" key="10">
    <source>
        <dbReference type="ARBA" id="ARBA00032024"/>
    </source>
</evidence>
<dbReference type="InterPro" id="IPR050838">
    <property type="entry name" value="Ketopantoate_reductase"/>
</dbReference>
<comment type="similarity">
    <text evidence="3 12">Belongs to the ketopantoate reductase family.</text>
</comment>
<dbReference type="InterPro" id="IPR003710">
    <property type="entry name" value="ApbA"/>
</dbReference>
<keyword evidence="16" id="KW-1185">Reference proteome</keyword>
<name>W1IZL1_9GAMM</name>
<evidence type="ECO:0000313" key="16">
    <source>
        <dbReference type="Proteomes" id="UP000019202"/>
    </source>
</evidence>
<organism evidence="15 16">
    <name type="scientific">Xenorhabdus szentirmaii DSM 16338</name>
    <dbReference type="NCBI Taxonomy" id="1427518"/>
    <lineage>
        <taxon>Bacteria</taxon>
        <taxon>Pseudomonadati</taxon>
        <taxon>Pseudomonadota</taxon>
        <taxon>Gammaproteobacteria</taxon>
        <taxon>Enterobacterales</taxon>
        <taxon>Morganellaceae</taxon>
        <taxon>Xenorhabdus</taxon>
    </lineage>
</organism>
<dbReference type="InterPro" id="IPR013332">
    <property type="entry name" value="KPR_N"/>
</dbReference>
<dbReference type="SUPFAM" id="SSF51735">
    <property type="entry name" value="NAD(P)-binding Rossmann-fold domains"/>
    <property type="match status" value="1"/>
</dbReference>
<dbReference type="STRING" id="1427518.XSR1_30132"/>
<dbReference type="Pfam" id="PF02558">
    <property type="entry name" value="ApbA"/>
    <property type="match status" value="1"/>
</dbReference>